<dbReference type="STRING" id="1838285.SCAL_000203"/>
<dbReference type="Gene3D" id="3.40.50.10260">
    <property type="entry name" value="YjeF N-terminal domain"/>
    <property type="match status" value="1"/>
</dbReference>
<dbReference type="Gene3D" id="3.40.1190.20">
    <property type="match status" value="1"/>
</dbReference>
<evidence type="ECO:0000256" key="16">
    <source>
        <dbReference type="ARBA" id="ARBA00049209"/>
    </source>
</evidence>
<feature type="binding site" evidence="17">
    <location>
        <position position="427"/>
    </location>
    <ligand>
        <name>(6S)-NADPHX</name>
        <dbReference type="ChEBI" id="CHEBI:64076"/>
    </ligand>
</feature>
<dbReference type="GO" id="GO:0046496">
    <property type="term" value="P:nicotinamide nucleotide metabolic process"/>
    <property type="evidence" value="ECO:0007669"/>
    <property type="project" value="UniProtKB-UniRule"/>
</dbReference>
<comment type="function">
    <text evidence="17">Catalyzes the dehydration of the S-form of NAD(P)HX at the expense of ADP, which is converted to AMP. Together with NAD(P)HX epimerase, which catalyzes the epimerization of the S- and R-forms, the enzyme allows the repair of both epimers of NAD(P)HX, a damaged form of NAD(P)H that is a result of enzymatic or heat-dependent hydration.</text>
</comment>
<evidence type="ECO:0000259" key="21">
    <source>
        <dbReference type="PROSITE" id="PS51385"/>
    </source>
</evidence>
<comment type="caution">
    <text evidence="22">The sequence shown here is derived from an EMBL/GenBank/DDBJ whole genome shotgun (WGS) entry which is preliminary data.</text>
</comment>
<feature type="domain" description="YjeF C-terminal" evidence="20">
    <location>
        <begin position="218"/>
        <end position="485"/>
    </location>
</feature>
<dbReference type="Proteomes" id="UP000186940">
    <property type="component" value="Unassembled WGS sequence"/>
</dbReference>
<reference evidence="22" key="1">
    <citation type="submission" date="2016-05" db="EMBL/GenBank/DDBJ databases">
        <title>Microbial consortia oxidize butane by reversing methanogenesis.</title>
        <authorList>
            <person name="Laso-Perez R."/>
            <person name="Richter M."/>
            <person name="Wegener G."/>
            <person name="Musat F."/>
        </authorList>
    </citation>
    <scope>NUCLEOTIDE SEQUENCE [LARGE SCALE GENOMIC DNA]</scope>
    <source>
        <strain evidence="22">BOX2</strain>
    </source>
</reference>
<dbReference type="Pfam" id="PF01256">
    <property type="entry name" value="Carb_kinase"/>
    <property type="match status" value="1"/>
</dbReference>
<dbReference type="PANTHER" id="PTHR12592:SF0">
    <property type="entry name" value="ATP-DEPENDENT (S)-NAD(P)H-HYDRATE DEHYDRATASE"/>
    <property type="match status" value="1"/>
</dbReference>
<dbReference type="InterPro" id="IPR036652">
    <property type="entry name" value="YjeF_N_dom_sf"/>
</dbReference>
<feature type="binding site" evidence="17">
    <location>
        <position position="252"/>
    </location>
    <ligand>
        <name>(6S)-NADPHX</name>
        <dbReference type="ChEBI" id="CHEBI:64076"/>
    </ligand>
</feature>
<feature type="binding site" evidence="17">
    <location>
        <position position="365"/>
    </location>
    <ligand>
        <name>(6S)-NADPHX</name>
        <dbReference type="ChEBI" id="CHEBI:64076"/>
    </ligand>
</feature>
<comment type="subunit">
    <text evidence="17">Homotetramer.</text>
</comment>
<proteinExistence type="inferred from homology"/>
<feature type="binding site" evidence="17">
    <location>
        <position position="426"/>
    </location>
    <ligand>
        <name>AMP</name>
        <dbReference type="ChEBI" id="CHEBI:456215"/>
    </ligand>
</feature>
<comment type="cofactor">
    <cofactor evidence="18 19">
        <name>K(+)</name>
        <dbReference type="ChEBI" id="CHEBI:29103"/>
    </cofactor>
    <text evidence="18 19">Binds 1 potassium ion per subunit.</text>
</comment>
<comment type="similarity">
    <text evidence="17">Belongs to the NnrD/CARKD family.</text>
</comment>
<evidence type="ECO:0000256" key="10">
    <source>
        <dbReference type="ARBA" id="ARBA00023027"/>
    </source>
</evidence>
<evidence type="ECO:0000256" key="4">
    <source>
        <dbReference type="ARBA" id="ARBA00009524"/>
    </source>
</evidence>
<evidence type="ECO:0000256" key="14">
    <source>
        <dbReference type="ARBA" id="ARBA00025153"/>
    </source>
</evidence>
<comment type="catalytic activity">
    <reaction evidence="15 17 19">
        <text>(6S)-NADHX + ADP = AMP + phosphate + NADH + H(+)</text>
        <dbReference type="Rhea" id="RHEA:32223"/>
        <dbReference type="ChEBI" id="CHEBI:15378"/>
        <dbReference type="ChEBI" id="CHEBI:43474"/>
        <dbReference type="ChEBI" id="CHEBI:57945"/>
        <dbReference type="ChEBI" id="CHEBI:64074"/>
        <dbReference type="ChEBI" id="CHEBI:456215"/>
        <dbReference type="ChEBI" id="CHEBI:456216"/>
        <dbReference type="EC" id="4.2.1.136"/>
    </reaction>
</comment>
<comment type="caution">
    <text evidence="17">Lacks conserved residue(s) required for the propagation of feature annotation.</text>
</comment>
<organism evidence="22 23">
    <name type="scientific">Candidatus Syntropharchaeum caldarium</name>
    <dbReference type="NCBI Taxonomy" id="1838285"/>
    <lineage>
        <taxon>Archaea</taxon>
        <taxon>Methanobacteriati</taxon>
        <taxon>Methanobacteriota</taxon>
        <taxon>Stenosarchaea group</taxon>
        <taxon>Methanomicrobia</taxon>
        <taxon>Methanosarcinales</taxon>
        <taxon>ANME-2 cluster</taxon>
        <taxon>Candidatus Syntropharchaeum</taxon>
    </lineage>
</organism>
<feature type="binding site" evidence="18">
    <location>
        <position position="160"/>
    </location>
    <ligand>
        <name>(6S)-NADPHX</name>
        <dbReference type="ChEBI" id="CHEBI:64076"/>
    </ligand>
</feature>
<keyword evidence="5 18" id="KW-0479">Metal-binding</keyword>
<feature type="binding site" evidence="18">
    <location>
        <position position="57"/>
    </location>
    <ligand>
        <name>K(+)</name>
        <dbReference type="ChEBI" id="CHEBI:29103"/>
    </ligand>
</feature>
<comment type="catalytic activity">
    <reaction evidence="16 17 19">
        <text>(6S)-NADPHX + ADP = AMP + phosphate + NADPH + H(+)</text>
        <dbReference type="Rhea" id="RHEA:32235"/>
        <dbReference type="ChEBI" id="CHEBI:15378"/>
        <dbReference type="ChEBI" id="CHEBI:43474"/>
        <dbReference type="ChEBI" id="CHEBI:57783"/>
        <dbReference type="ChEBI" id="CHEBI:64076"/>
        <dbReference type="ChEBI" id="CHEBI:456215"/>
        <dbReference type="ChEBI" id="CHEBI:456216"/>
        <dbReference type="EC" id="4.2.1.136"/>
    </reaction>
</comment>
<dbReference type="GO" id="GO:0052856">
    <property type="term" value="F:NAD(P)HX epimerase activity"/>
    <property type="evidence" value="ECO:0007669"/>
    <property type="project" value="UniProtKB-UniRule"/>
</dbReference>
<dbReference type="EC" id="4.2.1.136" evidence="19"/>
<keyword evidence="10 17" id="KW-0520">NAD</keyword>
<keyword evidence="23" id="KW-1185">Reference proteome</keyword>
<dbReference type="InterPro" id="IPR004443">
    <property type="entry name" value="YjeF_N_dom"/>
</dbReference>
<evidence type="ECO:0000256" key="13">
    <source>
        <dbReference type="ARBA" id="ARBA00023268"/>
    </source>
</evidence>
<keyword evidence="9 18" id="KW-0630">Potassium</keyword>
<evidence type="ECO:0000256" key="19">
    <source>
        <dbReference type="PIRNR" id="PIRNR017184"/>
    </source>
</evidence>
<comment type="cofactor">
    <cofactor evidence="17">
        <name>Mg(2+)</name>
        <dbReference type="ChEBI" id="CHEBI:18420"/>
    </cofactor>
</comment>
<evidence type="ECO:0000256" key="8">
    <source>
        <dbReference type="ARBA" id="ARBA00022857"/>
    </source>
</evidence>
<keyword evidence="22" id="KW-0808">Transferase</keyword>
<comment type="similarity">
    <text evidence="18">Belongs to the NnrE/AIBP family.</text>
</comment>
<keyword evidence="22" id="KW-0418">Kinase</keyword>
<evidence type="ECO:0000256" key="12">
    <source>
        <dbReference type="ARBA" id="ARBA00023239"/>
    </source>
</evidence>
<protein>
    <recommendedName>
        <fullName evidence="19">Bifunctional NAD(P)H-hydrate repair enzyme</fullName>
    </recommendedName>
    <alternativeName>
        <fullName evidence="19">Nicotinamide nucleotide repair protein</fullName>
    </alternativeName>
    <domain>
        <recommendedName>
            <fullName evidence="19">ADP-dependent (S)-NAD(P)H-hydrate dehydratase</fullName>
            <ecNumber evidence="19">4.2.1.136</ecNumber>
        </recommendedName>
        <alternativeName>
            <fullName evidence="19">ADP-dependent NAD(P)HX dehydratase</fullName>
        </alternativeName>
    </domain>
    <domain>
        <recommendedName>
            <fullName evidence="19">NAD(P)H-hydrate epimerase</fullName>
            <ecNumber evidence="19">5.1.99.6</ecNumber>
        </recommendedName>
    </domain>
</protein>
<keyword evidence="8 17" id="KW-0521">NADP</keyword>
<sequence length="485" mass="51558">MRSPMRPLDMKRIDRNAAYHGLSTLQLMENAGASIAHAIRSRFERGKIVIIAGRGNNGGDAFVAARHLKGFEVEIFLAGRFEEIRTAEARTNWEILKASNFRLTEIRDSSAMKVVRDALDDAEIVIDAIFGTGVTGSIKEPERGLIELINRSNAFKIAVDIPSGLDPETAEADLAVCADLTVTFHRPKTGMLLDAAAAYTGEIEVGDIGIPSLFEILTGPGDLEALLKREKTSHKGDNGRVLIVGGGPFTGAPVLSAMAALRSGADWVTLALPRSAAATAATFSPNLIVEPLSSDILCPDDLECIQNLMGRHDVTVIGMGAGDADETLELMRSVIKTSKKLVLDADGLYALDLPSQKEDLIITPHRGEFAKMGVEITGDPETFVMEFSKKNGFTVLMKGAEDLISDGNNLRINRTGNAGMTVGGSGDVLSGIAGAFYAICDDPVAVASAAAFLSGAAGDLAFRERGYGLLATDIIDKISDVLKQI</sequence>
<feature type="domain" description="YjeF N-terminal" evidence="21">
    <location>
        <begin position="10"/>
        <end position="216"/>
    </location>
</feature>
<dbReference type="SUPFAM" id="SSF64153">
    <property type="entry name" value="YjeF N-terminal domain-like"/>
    <property type="match status" value="1"/>
</dbReference>
<keyword evidence="12 17" id="KW-0456">Lyase</keyword>
<dbReference type="HAMAP" id="MF_01965">
    <property type="entry name" value="NADHX_dehydratase"/>
    <property type="match status" value="1"/>
</dbReference>
<dbReference type="HAMAP" id="MF_01966">
    <property type="entry name" value="NADHX_epimerase"/>
    <property type="match status" value="1"/>
</dbReference>
<dbReference type="EMBL" id="LYOS01000001">
    <property type="protein sequence ID" value="OFV68527.1"/>
    <property type="molecule type" value="Genomic_DNA"/>
</dbReference>
<keyword evidence="11 18" id="KW-0413">Isomerase</keyword>
<comment type="function">
    <text evidence="14 19">Bifunctional enzyme that catalyzes the epimerization of the S- and R-forms of NAD(P)HX and the dehydration of the S-form of NAD(P)HX at the expense of ADP, which is converted to AMP. This allows the repair of both epimers of NAD(P)HX, a damaged form of NAD(P)H that is a result of enzymatic or heat-dependent hydration.</text>
</comment>
<evidence type="ECO:0000313" key="22">
    <source>
        <dbReference type="EMBL" id="OFV68527.1"/>
    </source>
</evidence>
<keyword evidence="6 17" id="KW-0547">Nucleotide-binding</keyword>
<evidence type="ECO:0000256" key="6">
    <source>
        <dbReference type="ARBA" id="ARBA00022741"/>
    </source>
</evidence>
<dbReference type="GO" id="GO:0016301">
    <property type="term" value="F:kinase activity"/>
    <property type="evidence" value="ECO:0007669"/>
    <property type="project" value="UniProtKB-KW"/>
</dbReference>
<dbReference type="Pfam" id="PF03853">
    <property type="entry name" value="YjeF_N"/>
    <property type="match status" value="1"/>
</dbReference>
<evidence type="ECO:0000256" key="15">
    <source>
        <dbReference type="ARBA" id="ARBA00048238"/>
    </source>
</evidence>
<comment type="catalytic activity">
    <reaction evidence="2 18 19">
        <text>(6R)-NADPHX = (6S)-NADPHX</text>
        <dbReference type="Rhea" id="RHEA:32227"/>
        <dbReference type="ChEBI" id="CHEBI:64076"/>
        <dbReference type="ChEBI" id="CHEBI:64077"/>
        <dbReference type="EC" id="5.1.99.6"/>
    </reaction>
</comment>
<dbReference type="GO" id="GO:0005524">
    <property type="term" value="F:ATP binding"/>
    <property type="evidence" value="ECO:0007669"/>
    <property type="project" value="UniProtKB-UniRule"/>
</dbReference>
<dbReference type="InterPro" id="IPR029056">
    <property type="entry name" value="Ribokinase-like"/>
</dbReference>
<dbReference type="GO" id="GO:0046872">
    <property type="term" value="F:metal ion binding"/>
    <property type="evidence" value="ECO:0007669"/>
    <property type="project" value="UniProtKB-UniRule"/>
</dbReference>
<evidence type="ECO:0000256" key="7">
    <source>
        <dbReference type="ARBA" id="ARBA00022840"/>
    </source>
</evidence>
<evidence type="ECO:0000256" key="18">
    <source>
        <dbReference type="HAMAP-Rule" id="MF_01966"/>
    </source>
</evidence>
<feature type="binding site" evidence="18">
    <location>
        <begin position="56"/>
        <end position="60"/>
    </location>
    <ligand>
        <name>(6S)-NADPHX</name>
        <dbReference type="ChEBI" id="CHEBI:64076"/>
    </ligand>
</feature>
<feature type="binding site" evidence="18">
    <location>
        <position position="127"/>
    </location>
    <ligand>
        <name>K(+)</name>
        <dbReference type="ChEBI" id="CHEBI:29103"/>
    </ligand>
</feature>
<evidence type="ECO:0000313" key="23">
    <source>
        <dbReference type="Proteomes" id="UP000186940"/>
    </source>
</evidence>
<dbReference type="PROSITE" id="PS51383">
    <property type="entry name" value="YJEF_C_3"/>
    <property type="match status" value="1"/>
</dbReference>
<dbReference type="GO" id="GO:0052855">
    <property type="term" value="F:ADP-dependent NAD(P)H-hydrate dehydratase activity"/>
    <property type="evidence" value="ECO:0007669"/>
    <property type="project" value="UniProtKB-UniRule"/>
</dbReference>
<dbReference type="CDD" id="cd01171">
    <property type="entry name" value="YXKO-related"/>
    <property type="match status" value="1"/>
</dbReference>
<feature type="binding site" evidence="17">
    <location>
        <position position="320"/>
    </location>
    <ligand>
        <name>(6S)-NADPHX</name>
        <dbReference type="ChEBI" id="CHEBI:64076"/>
    </ligand>
</feature>
<evidence type="ECO:0000256" key="9">
    <source>
        <dbReference type="ARBA" id="ARBA00022958"/>
    </source>
</evidence>
<evidence type="ECO:0000256" key="2">
    <source>
        <dbReference type="ARBA" id="ARBA00000909"/>
    </source>
</evidence>
<dbReference type="EC" id="5.1.99.6" evidence="19"/>
<comment type="similarity">
    <text evidence="4 19">In the C-terminal section; belongs to the NnrD/CARKD family.</text>
</comment>
<dbReference type="AlphaFoldDB" id="A0A1F2PB45"/>
<comment type="function">
    <text evidence="18">Catalyzes the epimerization of the S- and R-forms of NAD(P)HX, a damaged form of NAD(P)H that is a result of enzymatic or heat-dependent hydration. This is a prerequisite for the S-specific NAD(P)H-hydrate dehydratase to allow the repair of both epimers of NAD(P)HX.</text>
</comment>
<dbReference type="PANTHER" id="PTHR12592">
    <property type="entry name" value="ATP-DEPENDENT (S)-NAD(P)H-HYDRATE DEHYDRATASE FAMILY MEMBER"/>
    <property type="match status" value="1"/>
</dbReference>
<evidence type="ECO:0000256" key="17">
    <source>
        <dbReference type="HAMAP-Rule" id="MF_01965"/>
    </source>
</evidence>
<evidence type="ECO:0000259" key="20">
    <source>
        <dbReference type="PROSITE" id="PS51383"/>
    </source>
</evidence>
<keyword evidence="13" id="KW-0511">Multifunctional enzyme</keyword>
<evidence type="ECO:0000256" key="11">
    <source>
        <dbReference type="ARBA" id="ARBA00023235"/>
    </source>
</evidence>
<dbReference type="NCBIfam" id="TIGR00196">
    <property type="entry name" value="yjeF_cterm"/>
    <property type="match status" value="1"/>
</dbReference>
<dbReference type="InterPro" id="IPR030677">
    <property type="entry name" value="Nnr"/>
</dbReference>
<dbReference type="InterPro" id="IPR000631">
    <property type="entry name" value="CARKD"/>
</dbReference>
<comment type="similarity">
    <text evidence="3 19">In the N-terminal section; belongs to the NnrE/AIBP family.</text>
</comment>
<dbReference type="GO" id="GO:0110051">
    <property type="term" value="P:metabolite repair"/>
    <property type="evidence" value="ECO:0007669"/>
    <property type="project" value="TreeGrafter"/>
</dbReference>
<evidence type="ECO:0000256" key="5">
    <source>
        <dbReference type="ARBA" id="ARBA00022723"/>
    </source>
</evidence>
<evidence type="ECO:0000256" key="1">
    <source>
        <dbReference type="ARBA" id="ARBA00000013"/>
    </source>
</evidence>
<dbReference type="NCBIfam" id="TIGR00197">
    <property type="entry name" value="yjeF_nterm"/>
    <property type="match status" value="1"/>
</dbReference>
<gene>
    <name evidence="18" type="primary">nnrE</name>
    <name evidence="17" type="synonym">nnrD</name>
    <name evidence="22" type="ORF">SCAL_000203</name>
</gene>
<dbReference type="PATRIC" id="fig|1838285.3.peg.207"/>
<feature type="binding site" evidence="18">
    <location>
        <position position="163"/>
    </location>
    <ligand>
        <name>K(+)</name>
        <dbReference type="ChEBI" id="CHEBI:29103"/>
    </ligand>
</feature>
<accession>A0A1F2PB45</accession>
<name>A0A1F2PB45_9EURY</name>
<dbReference type="PIRSF" id="PIRSF017184">
    <property type="entry name" value="Nnr"/>
    <property type="match status" value="1"/>
</dbReference>
<comment type="catalytic activity">
    <reaction evidence="1 18 19">
        <text>(6R)-NADHX = (6S)-NADHX</text>
        <dbReference type="Rhea" id="RHEA:32215"/>
        <dbReference type="ChEBI" id="CHEBI:64074"/>
        <dbReference type="ChEBI" id="CHEBI:64075"/>
        <dbReference type="EC" id="5.1.99.6"/>
    </reaction>
</comment>
<keyword evidence="7 17" id="KW-0067">ATP-binding</keyword>
<evidence type="ECO:0000256" key="3">
    <source>
        <dbReference type="ARBA" id="ARBA00006001"/>
    </source>
</evidence>
<dbReference type="PROSITE" id="PS51385">
    <property type="entry name" value="YJEF_N"/>
    <property type="match status" value="1"/>
</dbReference>
<dbReference type="SUPFAM" id="SSF53613">
    <property type="entry name" value="Ribokinase-like"/>
    <property type="match status" value="1"/>
</dbReference>
<feature type="binding site" evidence="18">
    <location>
        <begin position="131"/>
        <end position="137"/>
    </location>
    <ligand>
        <name>(6S)-NADPHX</name>
        <dbReference type="ChEBI" id="CHEBI:64076"/>
    </ligand>
</feature>